<protein>
    <recommendedName>
        <fullName evidence="10">Subtilisin inhibitor domain-containing protein</fullName>
    </recommendedName>
</protein>
<dbReference type="Proteomes" id="UP001501759">
    <property type="component" value="Unassembled WGS sequence"/>
</dbReference>
<dbReference type="InterPro" id="IPR020054">
    <property type="entry name" value="Prot_inh_SSI_I16_CS"/>
</dbReference>
<keyword evidence="9" id="KW-0732">Signal</keyword>
<evidence type="ECO:0000259" key="10">
    <source>
        <dbReference type="Pfam" id="PF00720"/>
    </source>
</evidence>
<comment type="similarity">
    <text evidence="2 8">Belongs to the protease inhibitor I16 (SSI) family.</text>
</comment>
<dbReference type="PROSITE" id="PS00999">
    <property type="entry name" value="SSI"/>
    <property type="match status" value="1"/>
</dbReference>
<evidence type="ECO:0000256" key="3">
    <source>
        <dbReference type="ARBA" id="ARBA00011738"/>
    </source>
</evidence>
<evidence type="ECO:0000256" key="8">
    <source>
        <dbReference type="RuleBase" id="RU003471"/>
    </source>
</evidence>
<keyword evidence="7" id="KW-1015">Disulfide bond</keyword>
<dbReference type="InterPro" id="IPR036819">
    <property type="entry name" value="Subtilisin_inhibitor-like_sf"/>
</dbReference>
<dbReference type="Gene3D" id="3.30.350.10">
    <property type="entry name" value="Subtilisin inhibitor-like"/>
    <property type="match status" value="1"/>
</dbReference>
<evidence type="ECO:0000313" key="12">
    <source>
        <dbReference type="Proteomes" id="UP001501759"/>
    </source>
</evidence>
<evidence type="ECO:0000313" key="11">
    <source>
        <dbReference type="EMBL" id="GAA5011729.1"/>
    </source>
</evidence>
<keyword evidence="6 8" id="KW-0722">Serine protease inhibitor</keyword>
<feature type="domain" description="Subtilisin inhibitor" evidence="10">
    <location>
        <begin position="34"/>
        <end position="118"/>
    </location>
</feature>
<organism evidence="11 12">
    <name type="scientific">Streptomyces siamensis</name>
    <dbReference type="NCBI Taxonomy" id="1274986"/>
    <lineage>
        <taxon>Bacteria</taxon>
        <taxon>Bacillati</taxon>
        <taxon>Actinomycetota</taxon>
        <taxon>Actinomycetes</taxon>
        <taxon>Kitasatosporales</taxon>
        <taxon>Streptomycetaceae</taxon>
        <taxon>Streptomyces</taxon>
    </lineage>
</organism>
<dbReference type="EMBL" id="BAABKB010000009">
    <property type="protein sequence ID" value="GAA5011729.1"/>
    <property type="molecule type" value="Genomic_DNA"/>
</dbReference>
<comment type="subcellular location">
    <subcellularLocation>
        <location evidence="1">Secreted</location>
    </subcellularLocation>
</comment>
<dbReference type="PRINTS" id="PR00294">
    <property type="entry name" value="SSBTLNINHBTR"/>
</dbReference>
<accession>A0ABP9IVG4</accession>
<dbReference type="InterPro" id="IPR023549">
    <property type="entry name" value="Subtilisin_inhibitor"/>
</dbReference>
<comment type="caution">
    <text evidence="11">The sequence shown here is derived from an EMBL/GenBank/DDBJ whole genome shotgun (WGS) entry which is preliminary data.</text>
</comment>
<keyword evidence="5 8" id="KW-0646">Protease inhibitor</keyword>
<evidence type="ECO:0000256" key="1">
    <source>
        <dbReference type="ARBA" id="ARBA00004613"/>
    </source>
</evidence>
<keyword evidence="4" id="KW-0964">Secreted</keyword>
<keyword evidence="12" id="KW-1185">Reference proteome</keyword>
<gene>
    <name evidence="11" type="ORF">GCM10023335_33140</name>
</gene>
<evidence type="ECO:0000256" key="5">
    <source>
        <dbReference type="ARBA" id="ARBA00022690"/>
    </source>
</evidence>
<sequence>MRAVRALVLAGAALLTAGTVPADAVPRTSHAGDWLHLTVTHGDVATGGTRGALLLCDPPGGHPHAARACEELDAAHGDISRIPPAPDAVCSLIYAPVTASAQGVWDGRRIDYTHTFSNSCVMEAETGAVFALTD</sequence>
<name>A0ABP9IVG4_9ACTN</name>
<reference evidence="12" key="1">
    <citation type="journal article" date="2019" name="Int. J. Syst. Evol. Microbiol.">
        <title>The Global Catalogue of Microorganisms (GCM) 10K type strain sequencing project: providing services to taxonomists for standard genome sequencing and annotation.</title>
        <authorList>
            <consortium name="The Broad Institute Genomics Platform"/>
            <consortium name="The Broad Institute Genome Sequencing Center for Infectious Disease"/>
            <person name="Wu L."/>
            <person name="Ma J."/>
        </authorList>
    </citation>
    <scope>NUCLEOTIDE SEQUENCE [LARGE SCALE GENOMIC DNA]</scope>
    <source>
        <strain evidence="12">JCM 18409</strain>
    </source>
</reference>
<evidence type="ECO:0000256" key="2">
    <source>
        <dbReference type="ARBA" id="ARBA00010472"/>
    </source>
</evidence>
<evidence type="ECO:0000256" key="9">
    <source>
        <dbReference type="SAM" id="SignalP"/>
    </source>
</evidence>
<feature type="chain" id="PRO_5045982539" description="Subtilisin inhibitor domain-containing protein" evidence="9">
    <location>
        <begin position="25"/>
        <end position="134"/>
    </location>
</feature>
<feature type="signal peptide" evidence="9">
    <location>
        <begin position="1"/>
        <end position="24"/>
    </location>
</feature>
<proteinExistence type="inferred from homology"/>
<evidence type="ECO:0000256" key="6">
    <source>
        <dbReference type="ARBA" id="ARBA00022900"/>
    </source>
</evidence>
<comment type="subunit">
    <text evidence="3">Homodimer.</text>
</comment>
<evidence type="ECO:0000256" key="7">
    <source>
        <dbReference type="ARBA" id="ARBA00023157"/>
    </source>
</evidence>
<evidence type="ECO:0000256" key="4">
    <source>
        <dbReference type="ARBA" id="ARBA00022525"/>
    </source>
</evidence>
<dbReference type="SUPFAM" id="SSF55399">
    <property type="entry name" value="Subtilisin inhibitor"/>
    <property type="match status" value="1"/>
</dbReference>
<dbReference type="Pfam" id="PF00720">
    <property type="entry name" value="SSI"/>
    <property type="match status" value="1"/>
</dbReference>
<dbReference type="InterPro" id="IPR000691">
    <property type="entry name" value="Prot_inh_I16_SSI"/>
</dbReference>